<feature type="domain" description="ArnT-like N-terminal" evidence="10">
    <location>
        <begin position="105"/>
        <end position="273"/>
    </location>
</feature>
<dbReference type="InterPro" id="IPR003342">
    <property type="entry name" value="ArnT-like_N"/>
</dbReference>
<protein>
    <submittedName>
        <fullName evidence="12">Uncharacterized protein</fullName>
    </submittedName>
</protein>
<gene>
    <name evidence="12" type="ORF">GM51_10525</name>
</gene>
<evidence type="ECO:0000256" key="3">
    <source>
        <dbReference type="ARBA" id="ARBA00007222"/>
    </source>
</evidence>
<evidence type="ECO:0000256" key="6">
    <source>
        <dbReference type="ARBA" id="ARBA00022692"/>
    </source>
</evidence>
<evidence type="ECO:0000256" key="1">
    <source>
        <dbReference type="ARBA" id="ARBA00004127"/>
    </source>
</evidence>
<feature type="transmembrane region" description="Helical" evidence="9">
    <location>
        <begin position="210"/>
        <end position="243"/>
    </location>
</feature>
<dbReference type="InterPro" id="IPR032421">
    <property type="entry name" value="PMT_4TMC"/>
</dbReference>
<feature type="transmembrane region" description="Helical" evidence="9">
    <location>
        <begin position="128"/>
        <end position="149"/>
    </location>
</feature>
<evidence type="ECO:0000259" key="11">
    <source>
        <dbReference type="Pfam" id="PF16192"/>
    </source>
</evidence>
<evidence type="ECO:0000256" key="7">
    <source>
        <dbReference type="ARBA" id="ARBA00022989"/>
    </source>
</evidence>
<dbReference type="GO" id="GO:0000030">
    <property type="term" value="F:mannosyltransferase activity"/>
    <property type="evidence" value="ECO:0007669"/>
    <property type="project" value="InterPro"/>
</dbReference>
<comment type="pathway">
    <text evidence="2">Protein modification; protein glycosylation.</text>
</comment>
<dbReference type="AlphaFoldDB" id="A0A094SGH3"/>
<proteinExistence type="inferred from homology"/>
<dbReference type="UniPathway" id="UPA00378"/>
<dbReference type="PANTHER" id="PTHR10050">
    <property type="entry name" value="DOLICHYL-PHOSPHATE-MANNOSE--PROTEIN MANNOSYLTRANSFERASE"/>
    <property type="match status" value="1"/>
</dbReference>
<feature type="transmembrane region" description="Helical" evidence="9">
    <location>
        <begin position="419"/>
        <end position="441"/>
    </location>
</feature>
<reference evidence="12" key="1">
    <citation type="submission" date="2014-06" db="EMBL/GenBank/DDBJ databases">
        <title>Key roles for freshwater Actinobacteria revealed by deep metagenomic sequencing.</title>
        <authorList>
            <person name="Ghai R."/>
            <person name="Mizuno C.M."/>
            <person name="Picazo A."/>
            <person name="Camacho A."/>
            <person name="Rodriguez-Valera F."/>
        </authorList>
    </citation>
    <scope>NUCLEOTIDE SEQUENCE</scope>
</reference>
<dbReference type="Pfam" id="PF02366">
    <property type="entry name" value="PMT"/>
    <property type="match status" value="1"/>
</dbReference>
<evidence type="ECO:0000256" key="9">
    <source>
        <dbReference type="SAM" id="Phobius"/>
    </source>
</evidence>
<dbReference type="PANTHER" id="PTHR10050:SF46">
    <property type="entry name" value="PROTEIN O-MANNOSYL-TRANSFERASE 2"/>
    <property type="match status" value="1"/>
</dbReference>
<name>A0A094SGH3_9ZZZZ</name>
<evidence type="ECO:0000256" key="4">
    <source>
        <dbReference type="ARBA" id="ARBA00022676"/>
    </source>
</evidence>
<feature type="transmembrane region" description="Helical" evidence="9">
    <location>
        <begin position="453"/>
        <end position="475"/>
    </location>
</feature>
<feature type="transmembrane region" description="Helical" evidence="9">
    <location>
        <begin position="396"/>
        <end position="413"/>
    </location>
</feature>
<dbReference type="GO" id="GO:0006493">
    <property type="term" value="P:protein O-linked glycosylation"/>
    <property type="evidence" value="ECO:0007669"/>
    <property type="project" value="InterPro"/>
</dbReference>
<keyword evidence="4" id="KW-0328">Glycosyltransferase</keyword>
<dbReference type="EMBL" id="JNSL01000062">
    <property type="protein sequence ID" value="KGA17398.1"/>
    <property type="molecule type" value="Genomic_DNA"/>
</dbReference>
<dbReference type="Pfam" id="PF16192">
    <property type="entry name" value="PMT_4TMC"/>
    <property type="match status" value="1"/>
</dbReference>
<evidence type="ECO:0000313" key="12">
    <source>
        <dbReference type="EMBL" id="KGA17398.1"/>
    </source>
</evidence>
<comment type="caution">
    <text evidence="12">The sequence shown here is derived from an EMBL/GenBank/DDBJ whole genome shotgun (WGS) entry which is preliminary data.</text>
</comment>
<keyword evidence="8 9" id="KW-0472">Membrane</keyword>
<organism evidence="12">
    <name type="scientific">freshwater metagenome</name>
    <dbReference type="NCBI Taxonomy" id="449393"/>
    <lineage>
        <taxon>unclassified sequences</taxon>
        <taxon>metagenomes</taxon>
        <taxon>ecological metagenomes</taxon>
    </lineage>
</organism>
<dbReference type="GO" id="GO:0012505">
    <property type="term" value="C:endomembrane system"/>
    <property type="evidence" value="ECO:0007669"/>
    <property type="project" value="UniProtKB-SubCell"/>
</dbReference>
<comment type="similarity">
    <text evidence="3">Belongs to the glycosyltransferase 39 family.</text>
</comment>
<evidence type="ECO:0000256" key="2">
    <source>
        <dbReference type="ARBA" id="ARBA00004922"/>
    </source>
</evidence>
<feature type="transmembrane region" description="Helical" evidence="9">
    <location>
        <begin position="372"/>
        <end position="389"/>
    </location>
</feature>
<keyword evidence="5" id="KW-0808">Transferase</keyword>
<keyword evidence="7 9" id="KW-1133">Transmembrane helix</keyword>
<dbReference type="InterPro" id="IPR027005">
    <property type="entry name" value="PMT-like"/>
</dbReference>
<feature type="transmembrane region" description="Helical" evidence="9">
    <location>
        <begin position="263"/>
        <end position="284"/>
    </location>
</feature>
<dbReference type="GO" id="GO:0016020">
    <property type="term" value="C:membrane"/>
    <property type="evidence" value="ECO:0007669"/>
    <property type="project" value="InterPro"/>
</dbReference>
<feature type="domain" description="Protein O-mannosyl-transferase C-terminal four TM" evidence="11">
    <location>
        <begin position="311"/>
        <end position="494"/>
    </location>
</feature>
<accession>A0A094SGH3</accession>
<evidence type="ECO:0000259" key="10">
    <source>
        <dbReference type="Pfam" id="PF02366"/>
    </source>
</evidence>
<sequence>METTEVTEPVKSKRAPFDLDLKTKPAGGWAGWRGPLAATGLAAILRLPYLGQPQAIIFDETYYVKDSLALLTFGHERKVIDDADSVLLSSGGENFASIFTDAASYIVHPPVGKWVIASGEAIFGATPFGWRIAIAILGILSVLLTARIARRLTNSNFIGTVAGLLLALDGLHIAMSRTALLDTSLSFFVLCAFGFLIMDRDSANSGGSKSWRWAMVAALGLACATKWSGIYFAAAFGILMLVWDYERRSKRLEGLKIWLTKDFLPALLMPFVIIAIYLASWIGWFRSSGGWNRNWAQENDVTSWVPDALVSLFHYHKDMLSFHTNLVTPHSYSANPWSWPLMIRPTSFYYETDPTCGADKCSQEVIPLGNPLIWWAGVIALAIIIYFAVARRHSAALPIAVAFTAGWVPWLFFPERTTFSFYSVAFIPYTVMALALVLYLANERVQSDKPFAWRWPTISFLIVAAVLTAFFYPILTGHSISYEMWQLRMWLPSWV</sequence>
<feature type="transmembrane region" description="Helical" evidence="9">
    <location>
        <begin position="179"/>
        <end position="198"/>
    </location>
</feature>
<keyword evidence="6 9" id="KW-0812">Transmembrane</keyword>
<evidence type="ECO:0000256" key="8">
    <source>
        <dbReference type="ARBA" id="ARBA00023136"/>
    </source>
</evidence>
<evidence type="ECO:0000256" key="5">
    <source>
        <dbReference type="ARBA" id="ARBA00022679"/>
    </source>
</evidence>
<comment type="subcellular location">
    <subcellularLocation>
        <location evidence="1">Endomembrane system</location>
        <topology evidence="1">Multi-pass membrane protein</topology>
    </subcellularLocation>
</comment>